<keyword evidence="5" id="KW-0539">Nucleus</keyword>
<evidence type="ECO:0000256" key="4">
    <source>
        <dbReference type="ARBA" id="ARBA00023163"/>
    </source>
</evidence>
<name>A0A835HYB9_9MAGN</name>
<dbReference type="AlphaFoldDB" id="A0A835HYB9"/>
<dbReference type="InterPro" id="IPR003340">
    <property type="entry name" value="B3_DNA-bd"/>
</dbReference>
<dbReference type="PANTHER" id="PTHR31391:SF164">
    <property type="entry name" value="TF-B3 DOMAIN-CONTAINING PROTEIN"/>
    <property type="match status" value="1"/>
</dbReference>
<evidence type="ECO:0000256" key="5">
    <source>
        <dbReference type="ARBA" id="ARBA00023242"/>
    </source>
</evidence>
<dbReference type="PANTHER" id="PTHR31391">
    <property type="entry name" value="B3 DOMAIN-CONTAINING PROTEIN OS11G0197600-RELATED"/>
    <property type="match status" value="1"/>
</dbReference>
<evidence type="ECO:0000256" key="3">
    <source>
        <dbReference type="ARBA" id="ARBA00023125"/>
    </source>
</evidence>
<reference evidence="7 8" key="1">
    <citation type="submission" date="2020-10" db="EMBL/GenBank/DDBJ databases">
        <title>The Coptis chinensis genome and diversification of protoberbering-type alkaloids.</title>
        <authorList>
            <person name="Wang B."/>
            <person name="Shu S."/>
            <person name="Song C."/>
            <person name="Liu Y."/>
        </authorList>
    </citation>
    <scope>NUCLEOTIDE SEQUENCE [LARGE SCALE GENOMIC DNA]</scope>
    <source>
        <strain evidence="7">HL-2020</strain>
        <tissue evidence="7">Leaf</tissue>
    </source>
</reference>
<gene>
    <name evidence="7" type="ORF">IFM89_027058</name>
</gene>
<feature type="region of interest" description="Disordered" evidence="6">
    <location>
        <begin position="146"/>
        <end position="181"/>
    </location>
</feature>
<evidence type="ECO:0008006" key="9">
    <source>
        <dbReference type="Google" id="ProtNLM"/>
    </source>
</evidence>
<comment type="caution">
    <text evidence="7">The sequence shown here is derived from an EMBL/GenBank/DDBJ whole genome shotgun (WGS) entry which is preliminary data.</text>
</comment>
<accession>A0A835HYB9</accession>
<sequence>MFYTDDVVNLPKSNCQICSSSLLVRNEGKDNEDVGKEKKLFDSIDSIGENGFEQIENGEIIFMVDKNGEVYLSNSGRFDPSESIMPTPLKMTSDRIDDENWNKTNIFNDEQGGALGLYCPVNYGTTVSLCNATVIRPTRDTARAFENTKSPLESSSSPLYTRVQPKENNSKLSETAEDDSLLTKQESIRKDSLVIVKVQTDVSCVVRRDVPTQKTGKSIIAARAFTSNNPVRAVSVQPLYVHGKFKLKIPSSLANKYLNNTFGFRLQLSNRGIAHARRDAGQDLHIVAKSWKEFALDNHVNEDDVCIFELADRNHIQLKVSILRTLKHSLQLDE</sequence>
<keyword evidence="4" id="KW-0804">Transcription</keyword>
<dbReference type="EMBL" id="JADFTS010000005">
    <property type="protein sequence ID" value="KAF9606618.1"/>
    <property type="molecule type" value="Genomic_DNA"/>
</dbReference>
<dbReference type="SUPFAM" id="SSF101936">
    <property type="entry name" value="DNA-binding pseudobarrel domain"/>
    <property type="match status" value="1"/>
</dbReference>
<evidence type="ECO:0000313" key="7">
    <source>
        <dbReference type="EMBL" id="KAF9606618.1"/>
    </source>
</evidence>
<feature type="compositionally biased region" description="Polar residues" evidence="6">
    <location>
        <begin position="147"/>
        <end position="159"/>
    </location>
</feature>
<organism evidence="7 8">
    <name type="scientific">Coptis chinensis</name>
    <dbReference type="NCBI Taxonomy" id="261450"/>
    <lineage>
        <taxon>Eukaryota</taxon>
        <taxon>Viridiplantae</taxon>
        <taxon>Streptophyta</taxon>
        <taxon>Embryophyta</taxon>
        <taxon>Tracheophyta</taxon>
        <taxon>Spermatophyta</taxon>
        <taxon>Magnoliopsida</taxon>
        <taxon>Ranunculales</taxon>
        <taxon>Ranunculaceae</taxon>
        <taxon>Coptidoideae</taxon>
        <taxon>Coptis</taxon>
    </lineage>
</organism>
<dbReference type="Gene3D" id="2.40.330.10">
    <property type="entry name" value="DNA-binding pseudobarrel domain"/>
    <property type="match status" value="1"/>
</dbReference>
<evidence type="ECO:0000256" key="6">
    <source>
        <dbReference type="SAM" id="MobiDB-lite"/>
    </source>
</evidence>
<keyword evidence="8" id="KW-1185">Reference proteome</keyword>
<evidence type="ECO:0000313" key="8">
    <source>
        <dbReference type="Proteomes" id="UP000631114"/>
    </source>
</evidence>
<keyword evidence="3" id="KW-0238">DNA-binding</keyword>
<dbReference type="GO" id="GO:0003677">
    <property type="term" value="F:DNA binding"/>
    <property type="evidence" value="ECO:0007669"/>
    <property type="project" value="UniProtKB-KW"/>
</dbReference>
<keyword evidence="2" id="KW-0805">Transcription regulation</keyword>
<dbReference type="CDD" id="cd10017">
    <property type="entry name" value="B3_DNA"/>
    <property type="match status" value="1"/>
</dbReference>
<proteinExistence type="predicted"/>
<dbReference type="GO" id="GO:0005634">
    <property type="term" value="C:nucleus"/>
    <property type="evidence" value="ECO:0007669"/>
    <property type="project" value="UniProtKB-SubCell"/>
</dbReference>
<evidence type="ECO:0000256" key="2">
    <source>
        <dbReference type="ARBA" id="ARBA00023015"/>
    </source>
</evidence>
<dbReference type="InterPro" id="IPR044837">
    <property type="entry name" value="REM16-like"/>
</dbReference>
<evidence type="ECO:0000256" key="1">
    <source>
        <dbReference type="ARBA" id="ARBA00004123"/>
    </source>
</evidence>
<protein>
    <recommendedName>
        <fullName evidence="9">TF-B3 domain-containing protein</fullName>
    </recommendedName>
</protein>
<dbReference type="InterPro" id="IPR015300">
    <property type="entry name" value="DNA-bd_pseudobarrel_sf"/>
</dbReference>
<dbReference type="OrthoDB" id="623918at2759"/>
<dbReference type="Proteomes" id="UP000631114">
    <property type="component" value="Unassembled WGS sequence"/>
</dbReference>
<comment type="subcellular location">
    <subcellularLocation>
        <location evidence="1">Nucleus</location>
    </subcellularLocation>
</comment>